<comment type="caution">
    <text evidence="2">The sequence shown here is derived from an EMBL/GenBank/DDBJ whole genome shotgun (WGS) entry which is preliminary data.</text>
</comment>
<reference evidence="2 3" key="1">
    <citation type="submission" date="2019-05" db="EMBL/GenBank/DDBJ databases">
        <title>Another draft genome of Portunus trituberculatus and its Hox gene families provides insights of decapod evolution.</title>
        <authorList>
            <person name="Jeong J.-H."/>
            <person name="Song I."/>
            <person name="Kim S."/>
            <person name="Choi T."/>
            <person name="Kim D."/>
            <person name="Ryu S."/>
            <person name="Kim W."/>
        </authorList>
    </citation>
    <scope>NUCLEOTIDE SEQUENCE [LARGE SCALE GENOMIC DNA]</scope>
    <source>
        <tissue evidence="2">Muscle</tissue>
    </source>
</reference>
<feature type="compositionally biased region" description="Acidic residues" evidence="1">
    <location>
        <begin position="46"/>
        <end position="60"/>
    </location>
</feature>
<keyword evidence="3" id="KW-1185">Reference proteome</keyword>
<dbReference type="EMBL" id="VSRR010140624">
    <property type="protein sequence ID" value="MPD04339.1"/>
    <property type="molecule type" value="Genomic_DNA"/>
</dbReference>
<accession>A0A5B7KGV8</accession>
<evidence type="ECO:0000313" key="3">
    <source>
        <dbReference type="Proteomes" id="UP000324222"/>
    </source>
</evidence>
<proteinExistence type="predicted"/>
<organism evidence="2 3">
    <name type="scientific">Portunus trituberculatus</name>
    <name type="common">Swimming crab</name>
    <name type="synonym">Neptunus trituberculatus</name>
    <dbReference type="NCBI Taxonomy" id="210409"/>
    <lineage>
        <taxon>Eukaryota</taxon>
        <taxon>Metazoa</taxon>
        <taxon>Ecdysozoa</taxon>
        <taxon>Arthropoda</taxon>
        <taxon>Crustacea</taxon>
        <taxon>Multicrustacea</taxon>
        <taxon>Malacostraca</taxon>
        <taxon>Eumalacostraca</taxon>
        <taxon>Eucarida</taxon>
        <taxon>Decapoda</taxon>
        <taxon>Pleocyemata</taxon>
        <taxon>Brachyura</taxon>
        <taxon>Eubrachyura</taxon>
        <taxon>Portunoidea</taxon>
        <taxon>Portunidae</taxon>
        <taxon>Portuninae</taxon>
        <taxon>Portunus</taxon>
    </lineage>
</organism>
<protein>
    <submittedName>
        <fullName evidence="2">Uncharacterized protein</fullName>
    </submittedName>
</protein>
<sequence>MNTSIHIDSVEREQTIKEPASMQCEHKEKPTEDKPKNRKEAFEDVAGQEEEDEEEEDEDEAKLKRRCLPSSPSKQ</sequence>
<gene>
    <name evidence="2" type="ORF">E2C01_100020</name>
</gene>
<dbReference type="Proteomes" id="UP000324222">
    <property type="component" value="Unassembled WGS sequence"/>
</dbReference>
<feature type="compositionally biased region" description="Basic and acidic residues" evidence="1">
    <location>
        <begin position="24"/>
        <end position="42"/>
    </location>
</feature>
<evidence type="ECO:0000313" key="2">
    <source>
        <dbReference type="EMBL" id="MPD04339.1"/>
    </source>
</evidence>
<evidence type="ECO:0000256" key="1">
    <source>
        <dbReference type="SAM" id="MobiDB-lite"/>
    </source>
</evidence>
<name>A0A5B7KGV8_PORTR</name>
<dbReference type="AlphaFoldDB" id="A0A5B7KGV8"/>
<feature type="region of interest" description="Disordered" evidence="1">
    <location>
        <begin position="1"/>
        <end position="75"/>
    </location>
</feature>